<gene>
    <name evidence="1" type="ORF">LCGC14_0895810</name>
</gene>
<accession>A0A0F9P2S7</accession>
<comment type="caution">
    <text evidence="1">The sequence shown here is derived from an EMBL/GenBank/DDBJ whole genome shotgun (WGS) entry which is preliminary data.</text>
</comment>
<dbReference type="AlphaFoldDB" id="A0A0F9P2S7"/>
<protein>
    <submittedName>
        <fullName evidence="1">Uncharacterized protein</fullName>
    </submittedName>
</protein>
<evidence type="ECO:0000313" key="1">
    <source>
        <dbReference type="EMBL" id="KKN24354.1"/>
    </source>
</evidence>
<proteinExistence type="predicted"/>
<dbReference type="EMBL" id="LAZR01002889">
    <property type="protein sequence ID" value="KKN24354.1"/>
    <property type="molecule type" value="Genomic_DNA"/>
</dbReference>
<organism evidence="1">
    <name type="scientific">marine sediment metagenome</name>
    <dbReference type="NCBI Taxonomy" id="412755"/>
    <lineage>
        <taxon>unclassified sequences</taxon>
        <taxon>metagenomes</taxon>
        <taxon>ecological metagenomes</taxon>
    </lineage>
</organism>
<reference evidence="1" key="1">
    <citation type="journal article" date="2015" name="Nature">
        <title>Complex archaea that bridge the gap between prokaryotes and eukaryotes.</title>
        <authorList>
            <person name="Spang A."/>
            <person name="Saw J.H."/>
            <person name="Jorgensen S.L."/>
            <person name="Zaremba-Niedzwiedzka K."/>
            <person name="Martijn J."/>
            <person name="Lind A.E."/>
            <person name="van Eijk R."/>
            <person name="Schleper C."/>
            <person name="Guy L."/>
            <person name="Ettema T.J."/>
        </authorList>
    </citation>
    <scope>NUCLEOTIDE SEQUENCE</scope>
</reference>
<sequence>MNTKVECISKPDECPFREWSDCSVNQWCKFENNSKDNVCNNDDEFPVGCTLIKQNILIKKRDESAKEEQ</sequence>
<name>A0A0F9P2S7_9ZZZZ</name>